<evidence type="ECO:0000256" key="1">
    <source>
        <dbReference type="ARBA" id="ARBA00023224"/>
    </source>
</evidence>
<dbReference type="Gene3D" id="1.10.287.950">
    <property type="entry name" value="Methyl-accepting chemotaxis protein"/>
    <property type="match status" value="1"/>
</dbReference>
<evidence type="ECO:0000313" key="9">
    <source>
        <dbReference type="EMBL" id="PIH05509.1"/>
    </source>
</evidence>
<dbReference type="RefSeq" id="WP_033065695.1">
    <property type="nucleotide sequence ID" value="NZ_PEIK01000002.1"/>
</dbReference>
<feature type="region of interest" description="Disordered" evidence="5">
    <location>
        <begin position="259"/>
        <end position="279"/>
    </location>
</feature>
<reference evidence="9 10" key="1">
    <citation type="submission" date="2017-10" db="EMBL/GenBank/DDBJ databases">
        <title>Reclassification of Eubacterium combesii and discrepancies in the nomenclature of botulinum neurotoxin producing clostridia. Request for an Opinion.</title>
        <authorList>
            <person name="Dobritsa A.P."/>
            <person name="Kutumbaka K.K."/>
            <person name="Samadpour M."/>
        </authorList>
    </citation>
    <scope>NUCLEOTIDE SEQUENCE [LARGE SCALE GENOMIC DNA]</scope>
    <source>
        <strain evidence="9 10">DSM 20696</strain>
    </source>
</reference>
<dbReference type="Gene3D" id="6.10.340.10">
    <property type="match status" value="1"/>
</dbReference>
<evidence type="ECO:0000256" key="5">
    <source>
        <dbReference type="SAM" id="MobiDB-lite"/>
    </source>
</evidence>
<sequence>MLNSFKKKILAGFLLVTLLCVVSLTTVSLLEARKIATNQMKKDGIAISNMVRKSLGKNKITDTKEMSTILKEIKKELKEDMVYLSVCNTNYKVIAHNDDNMINTGIENKEQFENILKEGKTIGLIFKRTTGDKVYNVSTPFYEDGKVVGIINVGISLEGVNKLIKKGLIETLGIALVILVISFIIAILIARNISKPIESMVTKVNRVSAGDFTVEFHAKGDDEISKLMSSLNKTMEVIRNLIGKIKDEVITIDGVSQNLSSSSEENSASTTQVSNSLAEVAESSTNQAQQINEATEALMRFGELLENVNDKVIDVASSSSNIKNSAHEGSIKIDNLVKSVEDIKENFLSVTDRISSLSGSVLKISEITDVINKIAEKTNLLALNAAIEAARAGEAGRGFSVVAEEIRKLAEQVLYSSKNIHTLVETVTTNTNEVSYNTEKVSEKIQVQANSIEDTIDSFKNILGEVEKITPEVKEVSQKLNMTMDKKDTILNNVGTVSNISQELSASTEEIAAAMEQQASSTEEVSSSAEELTELADRLATLVSNLKTE</sequence>
<dbReference type="PANTHER" id="PTHR32089:SF112">
    <property type="entry name" value="LYSOZYME-LIKE PROTEIN-RELATED"/>
    <property type="match status" value="1"/>
</dbReference>
<dbReference type="PROSITE" id="PS50111">
    <property type="entry name" value="CHEMOTAXIS_TRANSDUC_2"/>
    <property type="match status" value="1"/>
</dbReference>
<dbReference type="PANTHER" id="PTHR32089">
    <property type="entry name" value="METHYL-ACCEPTING CHEMOTAXIS PROTEIN MCPB"/>
    <property type="match status" value="1"/>
</dbReference>
<evidence type="ECO:0000259" key="8">
    <source>
        <dbReference type="PROSITE" id="PS50885"/>
    </source>
</evidence>
<dbReference type="SMART" id="SM00283">
    <property type="entry name" value="MA"/>
    <property type="match status" value="1"/>
</dbReference>
<organism evidence="9 10">
    <name type="scientific">Clostridium combesii</name>
    <dbReference type="NCBI Taxonomy" id="39481"/>
    <lineage>
        <taxon>Bacteria</taxon>
        <taxon>Bacillati</taxon>
        <taxon>Bacillota</taxon>
        <taxon>Clostridia</taxon>
        <taxon>Eubacteriales</taxon>
        <taxon>Clostridiaceae</taxon>
        <taxon>Clostridium</taxon>
    </lineage>
</organism>
<keyword evidence="1 3" id="KW-0807">Transducer</keyword>
<keyword evidence="6" id="KW-1133">Transmembrane helix</keyword>
<dbReference type="Pfam" id="PF00672">
    <property type="entry name" value="HAMP"/>
    <property type="match status" value="1"/>
</dbReference>
<dbReference type="CDD" id="cd18773">
    <property type="entry name" value="PDC1_HK_sensor"/>
    <property type="match status" value="1"/>
</dbReference>
<dbReference type="GO" id="GO:0007165">
    <property type="term" value="P:signal transduction"/>
    <property type="evidence" value="ECO:0007669"/>
    <property type="project" value="UniProtKB-KW"/>
</dbReference>
<name>A0A2G7HK90_9CLOT</name>
<keyword evidence="4" id="KW-0175">Coiled coil</keyword>
<dbReference type="Proteomes" id="UP000231322">
    <property type="component" value="Unassembled WGS sequence"/>
</dbReference>
<dbReference type="SUPFAM" id="SSF58104">
    <property type="entry name" value="Methyl-accepting chemotaxis protein (MCP) signaling domain"/>
    <property type="match status" value="1"/>
</dbReference>
<dbReference type="Pfam" id="PF00015">
    <property type="entry name" value="MCPsignal"/>
    <property type="match status" value="1"/>
</dbReference>
<feature type="compositionally biased region" description="Low complexity" evidence="5">
    <location>
        <begin position="259"/>
        <end position="272"/>
    </location>
</feature>
<dbReference type="EMBL" id="PEIK01000002">
    <property type="protein sequence ID" value="PIH05509.1"/>
    <property type="molecule type" value="Genomic_DNA"/>
</dbReference>
<accession>A0A2G7HK90</accession>
<keyword evidence="6" id="KW-0472">Membrane</keyword>
<dbReference type="InterPro" id="IPR004089">
    <property type="entry name" value="MCPsignal_dom"/>
</dbReference>
<evidence type="ECO:0000256" key="4">
    <source>
        <dbReference type="SAM" id="Coils"/>
    </source>
</evidence>
<feature type="coiled-coil region" evidence="4">
    <location>
        <begin position="497"/>
        <end position="549"/>
    </location>
</feature>
<dbReference type="Gene3D" id="3.30.450.20">
    <property type="entry name" value="PAS domain"/>
    <property type="match status" value="1"/>
</dbReference>
<dbReference type="InterPro" id="IPR003660">
    <property type="entry name" value="HAMP_dom"/>
</dbReference>
<dbReference type="SMART" id="SM00304">
    <property type="entry name" value="HAMP"/>
    <property type="match status" value="1"/>
</dbReference>
<evidence type="ECO:0000256" key="6">
    <source>
        <dbReference type="SAM" id="Phobius"/>
    </source>
</evidence>
<comment type="similarity">
    <text evidence="2">Belongs to the methyl-accepting chemotaxis (MCP) protein family.</text>
</comment>
<dbReference type="GO" id="GO:0005886">
    <property type="term" value="C:plasma membrane"/>
    <property type="evidence" value="ECO:0007669"/>
    <property type="project" value="UniProtKB-SubCell"/>
</dbReference>
<keyword evidence="10" id="KW-1185">Reference proteome</keyword>
<gene>
    <name evidence="9" type="ORF">CS538_03195</name>
</gene>
<dbReference type="PROSITE" id="PS50885">
    <property type="entry name" value="HAMP"/>
    <property type="match status" value="1"/>
</dbReference>
<feature type="transmembrane region" description="Helical" evidence="6">
    <location>
        <begin position="172"/>
        <end position="190"/>
    </location>
</feature>
<proteinExistence type="inferred from homology"/>
<feature type="domain" description="HAMP" evidence="8">
    <location>
        <begin position="191"/>
        <end position="243"/>
    </location>
</feature>
<dbReference type="CDD" id="cd06225">
    <property type="entry name" value="HAMP"/>
    <property type="match status" value="1"/>
</dbReference>
<comment type="caution">
    <text evidence="9">The sequence shown here is derived from an EMBL/GenBank/DDBJ whole genome shotgun (WGS) entry which is preliminary data.</text>
</comment>
<evidence type="ECO:0000313" key="10">
    <source>
        <dbReference type="Proteomes" id="UP000231322"/>
    </source>
</evidence>
<keyword evidence="6" id="KW-0812">Transmembrane</keyword>
<dbReference type="SUPFAM" id="SSF103190">
    <property type="entry name" value="Sensory domain-like"/>
    <property type="match status" value="1"/>
</dbReference>
<evidence type="ECO:0000256" key="2">
    <source>
        <dbReference type="ARBA" id="ARBA00029447"/>
    </source>
</evidence>
<feature type="domain" description="Methyl-accepting transducer" evidence="7">
    <location>
        <begin position="262"/>
        <end position="533"/>
    </location>
</feature>
<evidence type="ECO:0000259" key="7">
    <source>
        <dbReference type="PROSITE" id="PS50111"/>
    </source>
</evidence>
<dbReference type="AlphaFoldDB" id="A0A2G7HK90"/>
<evidence type="ECO:0000256" key="3">
    <source>
        <dbReference type="PROSITE-ProRule" id="PRU00284"/>
    </source>
</evidence>
<dbReference type="InterPro" id="IPR029151">
    <property type="entry name" value="Sensor-like_sf"/>
</dbReference>
<protein>
    <submittedName>
        <fullName evidence="9">Methyl-accepting chemotaxis protein</fullName>
    </submittedName>
</protein>